<feature type="non-terminal residue" evidence="1">
    <location>
        <position position="22"/>
    </location>
</feature>
<keyword evidence="2" id="KW-1185">Reference proteome</keyword>
<comment type="caution">
    <text evidence="1">The sequence shown here is derived from an EMBL/GenBank/DDBJ whole genome shotgun (WGS) entry which is preliminary data.</text>
</comment>
<evidence type="ECO:0000313" key="2">
    <source>
        <dbReference type="Proteomes" id="UP000265520"/>
    </source>
</evidence>
<reference evidence="1 2" key="1">
    <citation type="journal article" date="2018" name="Front. Plant Sci.">
        <title>Red Clover (Trifolium pratense) and Zigzag Clover (T. medium) - A Picture of Genomic Similarities and Differences.</title>
        <authorList>
            <person name="Dluhosova J."/>
            <person name="Istvanek J."/>
            <person name="Nedelnik J."/>
            <person name="Repkova J."/>
        </authorList>
    </citation>
    <scope>NUCLEOTIDE SEQUENCE [LARGE SCALE GENOMIC DNA]</scope>
    <source>
        <strain evidence="2">cv. 10/8</strain>
        <tissue evidence="1">Leaf</tissue>
    </source>
</reference>
<accession>A0A392STB2</accession>
<protein>
    <submittedName>
        <fullName evidence="1">Uncharacterized protein</fullName>
    </submittedName>
</protein>
<organism evidence="1 2">
    <name type="scientific">Trifolium medium</name>
    <dbReference type="NCBI Taxonomy" id="97028"/>
    <lineage>
        <taxon>Eukaryota</taxon>
        <taxon>Viridiplantae</taxon>
        <taxon>Streptophyta</taxon>
        <taxon>Embryophyta</taxon>
        <taxon>Tracheophyta</taxon>
        <taxon>Spermatophyta</taxon>
        <taxon>Magnoliopsida</taxon>
        <taxon>eudicotyledons</taxon>
        <taxon>Gunneridae</taxon>
        <taxon>Pentapetalae</taxon>
        <taxon>rosids</taxon>
        <taxon>fabids</taxon>
        <taxon>Fabales</taxon>
        <taxon>Fabaceae</taxon>
        <taxon>Papilionoideae</taxon>
        <taxon>50 kb inversion clade</taxon>
        <taxon>NPAAA clade</taxon>
        <taxon>Hologalegina</taxon>
        <taxon>IRL clade</taxon>
        <taxon>Trifolieae</taxon>
        <taxon>Trifolium</taxon>
    </lineage>
</organism>
<sequence length="22" mass="2303">MALSWFGFCHVAPGDRLVAPGA</sequence>
<dbReference type="AlphaFoldDB" id="A0A392STB2"/>
<evidence type="ECO:0000313" key="1">
    <source>
        <dbReference type="EMBL" id="MCI51657.1"/>
    </source>
</evidence>
<dbReference type="Proteomes" id="UP000265520">
    <property type="component" value="Unassembled WGS sequence"/>
</dbReference>
<dbReference type="EMBL" id="LXQA010435317">
    <property type="protein sequence ID" value="MCI51657.1"/>
    <property type="molecule type" value="Genomic_DNA"/>
</dbReference>
<name>A0A392STB2_9FABA</name>
<proteinExistence type="predicted"/>